<sequence>MIYKFDDIPNVQDKIILERCCFTVLEI</sequence>
<gene>
    <name evidence="1" type="ORF">CFY87_04685</name>
</gene>
<evidence type="ECO:0000313" key="1">
    <source>
        <dbReference type="EMBL" id="OZN25424.1"/>
    </source>
</evidence>
<name>A0ABX4FNJ2_9PAST</name>
<dbReference type="Proteomes" id="UP000215738">
    <property type="component" value="Unassembled WGS sequence"/>
</dbReference>
<dbReference type="EMBL" id="NLFK01000003">
    <property type="protein sequence ID" value="OZN25424.1"/>
    <property type="molecule type" value="Genomic_DNA"/>
</dbReference>
<protein>
    <submittedName>
        <fullName evidence="1">Uncharacterized protein</fullName>
    </submittedName>
</protein>
<comment type="caution">
    <text evidence="1">The sequence shown here is derived from an EMBL/GenBank/DDBJ whole genome shotgun (WGS) entry which is preliminary data.</text>
</comment>
<keyword evidence="2" id="KW-1185">Reference proteome</keyword>
<organism evidence="1 2">
    <name type="scientific">Actinobacillus seminis</name>
    <dbReference type="NCBI Taxonomy" id="722"/>
    <lineage>
        <taxon>Bacteria</taxon>
        <taxon>Pseudomonadati</taxon>
        <taxon>Pseudomonadota</taxon>
        <taxon>Gammaproteobacteria</taxon>
        <taxon>Pasteurellales</taxon>
        <taxon>Pasteurellaceae</taxon>
        <taxon>Actinobacillus</taxon>
    </lineage>
</organism>
<proteinExistence type="predicted"/>
<evidence type="ECO:0000313" key="2">
    <source>
        <dbReference type="Proteomes" id="UP000215738"/>
    </source>
</evidence>
<reference evidence="1 2" key="1">
    <citation type="submission" date="2017-07" db="EMBL/GenBank/DDBJ databases">
        <title>Virulence factors identified in Actinobacillus seminis.</title>
        <authorList>
            <person name="Negrete-Abascal E."/>
            <person name="Vaca-Pacheco S."/>
            <person name="Montes-Garcia F."/>
            <person name="Leyto-Gil A.M."/>
            <person name="Fragoso-Garcia E."/>
            <person name="Carvente-Garcia R."/>
            <person name="Perez-Agueros S."/>
            <person name="Castelan-Sanchez H.G."/>
            <person name="Garcia-Molina A."/>
            <person name="Villamar T.E."/>
            <person name="Vazquez-Cruz C."/>
        </authorList>
    </citation>
    <scope>NUCLEOTIDE SEQUENCE [LARGE SCALE GENOMIC DNA]</scope>
    <source>
        <strain evidence="1 2">ATCC 15768</strain>
    </source>
</reference>
<accession>A0ABX4FNJ2</accession>